<evidence type="ECO:0000259" key="2">
    <source>
        <dbReference type="Pfam" id="PF00534"/>
    </source>
</evidence>
<sequence>MHNDAIHMMEISVALIGRATLYEAPGGDTVQIMQTADFLNRIGVKAEVRLTDEKIDYEAYDLLHFFNITRPADILFHIKKSNKRFVVSTIHIDYSAYDKTHRRGLSGMLLKYLSPDSCEYLKTIFRWIKGKDKLISYSYLWKGQSESIQEVLAKSSLILPNSASEYSRLKKVYGALPGYRIINNGIDPGLFSSSGNDMRSPDLVICVARIEGIKNQLNLIKALNNTRYKLLLIGSPAPNQFAYYTKCKKLAAQNILFIDHLPQQELLYYYKRASIHILPSFFETTGLSSLEAAAMGCKIVITDKGDAGDYFGDMADYCDPHSPESIYDAVVRAGIRQYDESLQQKILDCYTWYEATKNTKRAYKEVIQLYETTHRNFGYAWNP</sequence>
<evidence type="ECO:0000313" key="3">
    <source>
        <dbReference type="EMBL" id="MEX6686383.1"/>
    </source>
</evidence>
<dbReference type="EC" id="2.4.-.-" evidence="3"/>
<protein>
    <submittedName>
        <fullName evidence="3">Glycosyltransferase family 4 protein</fullName>
        <ecNumber evidence="3">2.4.-.-</ecNumber>
    </submittedName>
</protein>
<accession>A0ABV3Z937</accession>
<proteinExistence type="predicted"/>
<keyword evidence="4" id="KW-1185">Reference proteome</keyword>
<keyword evidence="3" id="KW-0328">Glycosyltransferase</keyword>
<dbReference type="Gene3D" id="3.40.50.2000">
    <property type="entry name" value="Glycogen Phosphorylase B"/>
    <property type="match status" value="1"/>
</dbReference>
<dbReference type="SUPFAM" id="SSF53756">
    <property type="entry name" value="UDP-Glycosyltransferase/glycogen phosphorylase"/>
    <property type="match status" value="1"/>
</dbReference>
<reference evidence="3 4" key="1">
    <citation type="submission" date="2023-07" db="EMBL/GenBank/DDBJ databases">
        <authorList>
            <person name="Lian W.-H."/>
        </authorList>
    </citation>
    <scope>NUCLEOTIDE SEQUENCE [LARGE SCALE GENOMIC DNA]</scope>
    <source>
        <strain evidence="3 4">SYSU DXS3180</strain>
    </source>
</reference>
<evidence type="ECO:0000313" key="4">
    <source>
        <dbReference type="Proteomes" id="UP001560573"/>
    </source>
</evidence>
<feature type="domain" description="Glycosyl transferase family 1" evidence="2">
    <location>
        <begin position="201"/>
        <end position="330"/>
    </location>
</feature>
<dbReference type="CDD" id="cd03801">
    <property type="entry name" value="GT4_PimA-like"/>
    <property type="match status" value="1"/>
</dbReference>
<keyword evidence="1 3" id="KW-0808">Transferase</keyword>
<dbReference type="EMBL" id="JAULBC010000001">
    <property type="protein sequence ID" value="MEX6686383.1"/>
    <property type="molecule type" value="Genomic_DNA"/>
</dbReference>
<organism evidence="3 4">
    <name type="scientific">Danxiaibacter flavus</name>
    <dbReference type="NCBI Taxonomy" id="3049108"/>
    <lineage>
        <taxon>Bacteria</taxon>
        <taxon>Pseudomonadati</taxon>
        <taxon>Bacteroidota</taxon>
        <taxon>Chitinophagia</taxon>
        <taxon>Chitinophagales</taxon>
        <taxon>Chitinophagaceae</taxon>
        <taxon>Danxiaibacter</taxon>
    </lineage>
</organism>
<dbReference type="RefSeq" id="WP_369327780.1">
    <property type="nucleotide sequence ID" value="NZ_JAULBC010000001.1"/>
</dbReference>
<dbReference type="GO" id="GO:0016757">
    <property type="term" value="F:glycosyltransferase activity"/>
    <property type="evidence" value="ECO:0007669"/>
    <property type="project" value="UniProtKB-KW"/>
</dbReference>
<dbReference type="InterPro" id="IPR001296">
    <property type="entry name" value="Glyco_trans_1"/>
</dbReference>
<dbReference type="Proteomes" id="UP001560573">
    <property type="component" value="Unassembled WGS sequence"/>
</dbReference>
<dbReference type="PANTHER" id="PTHR46401">
    <property type="entry name" value="GLYCOSYLTRANSFERASE WBBK-RELATED"/>
    <property type="match status" value="1"/>
</dbReference>
<evidence type="ECO:0000256" key="1">
    <source>
        <dbReference type="ARBA" id="ARBA00022679"/>
    </source>
</evidence>
<dbReference type="Pfam" id="PF00534">
    <property type="entry name" value="Glycos_transf_1"/>
    <property type="match status" value="1"/>
</dbReference>
<comment type="caution">
    <text evidence="3">The sequence shown here is derived from an EMBL/GenBank/DDBJ whole genome shotgun (WGS) entry which is preliminary data.</text>
</comment>
<gene>
    <name evidence="3" type="ORF">QTN47_02700</name>
</gene>
<dbReference type="PANTHER" id="PTHR46401:SF2">
    <property type="entry name" value="GLYCOSYLTRANSFERASE WBBK-RELATED"/>
    <property type="match status" value="1"/>
</dbReference>
<name>A0ABV3Z937_9BACT</name>